<protein>
    <submittedName>
        <fullName evidence="2">Uncharacterized protein</fullName>
    </submittedName>
</protein>
<sequence>MESAGLPPGPEGARWLSTQILRELARVNVASTNRASDHAPPTTLKRRRASGPSYLPSKRTHTSQSPADMLGIEDALDDPSTIEEFPHPEIPILSAQKASVSEIQRNLYTFVGKGTVPEFSEDLKR</sequence>
<dbReference type="Proteomes" id="UP001480595">
    <property type="component" value="Unassembled WGS sequence"/>
</dbReference>
<evidence type="ECO:0000256" key="1">
    <source>
        <dbReference type="SAM" id="MobiDB-lite"/>
    </source>
</evidence>
<name>A0ABR1TP81_9PEZI</name>
<proteinExistence type="predicted"/>
<dbReference type="EMBL" id="JAQQWL010000011">
    <property type="protein sequence ID" value="KAK8048475.1"/>
    <property type="molecule type" value="Genomic_DNA"/>
</dbReference>
<gene>
    <name evidence="2" type="ORF">PG994_010205</name>
</gene>
<dbReference type="RefSeq" id="XP_066710724.1">
    <property type="nucleotide sequence ID" value="XM_066861614.1"/>
</dbReference>
<organism evidence="2 3">
    <name type="scientific">Apiospora phragmitis</name>
    <dbReference type="NCBI Taxonomy" id="2905665"/>
    <lineage>
        <taxon>Eukaryota</taxon>
        <taxon>Fungi</taxon>
        <taxon>Dikarya</taxon>
        <taxon>Ascomycota</taxon>
        <taxon>Pezizomycotina</taxon>
        <taxon>Sordariomycetes</taxon>
        <taxon>Xylariomycetidae</taxon>
        <taxon>Amphisphaeriales</taxon>
        <taxon>Apiosporaceae</taxon>
        <taxon>Apiospora</taxon>
    </lineage>
</organism>
<dbReference type="GeneID" id="92094677"/>
<evidence type="ECO:0000313" key="3">
    <source>
        <dbReference type="Proteomes" id="UP001480595"/>
    </source>
</evidence>
<feature type="region of interest" description="Disordered" evidence="1">
    <location>
        <begin position="30"/>
        <end position="72"/>
    </location>
</feature>
<reference evidence="2 3" key="1">
    <citation type="submission" date="2023-01" db="EMBL/GenBank/DDBJ databases">
        <title>Analysis of 21 Apiospora genomes using comparative genomics revels a genus with tremendous synthesis potential of carbohydrate active enzymes and secondary metabolites.</title>
        <authorList>
            <person name="Sorensen T."/>
        </authorList>
    </citation>
    <scope>NUCLEOTIDE SEQUENCE [LARGE SCALE GENOMIC DNA]</scope>
    <source>
        <strain evidence="2 3">CBS 135458</strain>
    </source>
</reference>
<accession>A0ABR1TP81</accession>
<comment type="caution">
    <text evidence="2">The sequence shown here is derived from an EMBL/GenBank/DDBJ whole genome shotgun (WGS) entry which is preliminary data.</text>
</comment>
<evidence type="ECO:0000313" key="2">
    <source>
        <dbReference type="EMBL" id="KAK8048475.1"/>
    </source>
</evidence>
<keyword evidence="3" id="KW-1185">Reference proteome</keyword>